<dbReference type="RefSeq" id="WP_284485685.1">
    <property type="nucleotide sequence ID" value="NZ_JASNJE010000012.1"/>
</dbReference>
<protein>
    <recommendedName>
        <fullName evidence="4">DUF3828 domain-containing protein</fullName>
    </recommendedName>
</protein>
<evidence type="ECO:0000313" key="3">
    <source>
        <dbReference type="Proteomes" id="UP001227126"/>
    </source>
</evidence>
<evidence type="ECO:0000256" key="1">
    <source>
        <dbReference type="SAM" id="SignalP"/>
    </source>
</evidence>
<organism evidence="2 3">
    <name type="scientific">Sedimentitalea xiamensis</name>
    <dbReference type="NCBI Taxonomy" id="3050037"/>
    <lineage>
        <taxon>Bacteria</taxon>
        <taxon>Pseudomonadati</taxon>
        <taxon>Pseudomonadota</taxon>
        <taxon>Alphaproteobacteria</taxon>
        <taxon>Rhodobacterales</taxon>
        <taxon>Paracoccaceae</taxon>
        <taxon>Sedimentitalea</taxon>
    </lineage>
</organism>
<feature type="signal peptide" evidence="1">
    <location>
        <begin position="1"/>
        <end position="22"/>
    </location>
</feature>
<keyword evidence="3" id="KW-1185">Reference proteome</keyword>
<dbReference type="Proteomes" id="UP001227126">
    <property type="component" value="Unassembled WGS sequence"/>
</dbReference>
<comment type="caution">
    <text evidence="2">The sequence shown here is derived from an EMBL/GenBank/DDBJ whole genome shotgun (WGS) entry which is preliminary data.</text>
</comment>
<name>A0ABT7FF48_9RHOB</name>
<sequence>MRRQFGWLALLVWAVGAEAAMAQTPEEIVRWIYSSLALPPDGQAKGLHYLTVPERRGTYLSQRLVRLYDTDDLNSNFGDNLMNACFERGFEIPGNDMDAAEINRTLSLTTEADTTRQRITARFTNFGTPAQIHYDFIVEDGFWRINDIGYPGWALSGVTCDPRPAAAPAPAGETGYCYRSGSDEFRLYVAGDGSARFTLESWQGGGHSCSAAGTAQPVAGGWIYQEDFYGRLCRMEIRVTPEAGIRIADPDHDCKMSLCGQRAMLDGLAYARETQVDCASLPPPPQY</sequence>
<evidence type="ECO:0008006" key="4">
    <source>
        <dbReference type="Google" id="ProtNLM"/>
    </source>
</evidence>
<reference evidence="2 3" key="1">
    <citation type="submission" date="2023-05" db="EMBL/GenBank/DDBJ databases">
        <title>Sedimentitalea sp. nov. JM2-8.</title>
        <authorList>
            <person name="Huang J."/>
        </authorList>
    </citation>
    <scope>NUCLEOTIDE SEQUENCE [LARGE SCALE GENOMIC DNA]</scope>
    <source>
        <strain evidence="2 3">JM2-8</strain>
    </source>
</reference>
<keyword evidence="1" id="KW-0732">Signal</keyword>
<proteinExistence type="predicted"/>
<evidence type="ECO:0000313" key="2">
    <source>
        <dbReference type="EMBL" id="MDK3073746.1"/>
    </source>
</evidence>
<accession>A0ABT7FF48</accession>
<feature type="chain" id="PRO_5045448372" description="DUF3828 domain-containing protein" evidence="1">
    <location>
        <begin position="23"/>
        <end position="287"/>
    </location>
</feature>
<dbReference type="EMBL" id="JASNJE010000012">
    <property type="protein sequence ID" value="MDK3073746.1"/>
    <property type="molecule type" value="Genomic_DNA"/>
</dbReference>
<gene>
    <name evidence="2" type="ORF">QO034_11535</name>
</gene>